<dbReference type="Proteomes" id="UP000076131">
    <property type="component" value="Unassembled WGS sequence"/>
</dbReference>
<protein>
    <recommendedName>
        <fullName evidence="2">Acyl-CoA dehydrogenase/oxidase C-terminal domain-containing protein</fullName>
    </recommendedName>
</protein>
<name>A0A154QD84_9GAMM</name>
<dbReference type="Gene3D" id="1.20.140.10">
    <property type="entry name" value="Butyryl-CoA Dehydrogenase, subunit A, domain 3"/>
    <property type="match status" value="1"/>
</dbReference>
<proteinExistence type="predicted"/>
<gene>
    <name evidence="3" type="ORF">RHOFW104T7_02360</name>
</gene>
<dbReference type="SUPFAM" id="SSF47203">
    <property type="entry name" value="Acyl-CoA dehydrogenase C-terminal domain-like"/>
    <property type="match status" value="1"/>
</dbReference>
<dbReference type="PROSITE" id="PS00073">
    <property type="entry name" value="ACYL_COA_DH_2"/>
    <property type="match status" value="1"/>
</dbReference>
<dbReference type="Pfam" id="PF00441">
    <property type="entry name" value="Acyl-CoA_dh_1"/>
    <property type="match status" value="1"/>
</dbReference>
<feature type="domain" description="Acyl-CoA dehydrogenase/oxidase C-terminal" evidence="2">
    <location>
        <begin position="170"/>
        <end position="288"/>
    </location>
</feature>
<organism evidence="3 4">
    <name type="scientific">Rhodanobacter thiooxydans</name>
    <dbReference type="NCBI Taxonomy" id="416169"/>
    <lineage>
        <taxon>Bacteria</taxon>
        <taxon>Pseudomonadati</taxon>
        <taxon>Pseudomonadota</taxon>
        <taxon>Gammaproteobacteria</taxon>
        <taxon>Lysobacterales</taxon>
        <taxon>Rhodanobacteraceae</taxon>
        <taxon>Rhodanobacter</taxon>
    </lineage>
</organism>
<dbReference type="InterPro" id="IPR036250">
    <property type="entry name" value="AcylCo_DH-like_C"/>
</dbReference>
<reference evidence="3 4" key="1">
    <citation type="journal article" date="2016" name="MBio">
        <title>Lateral Gene Transfer in a Heavy Metal-Contaminated-Groundwater Microbial Community.</title>
        <authorList>
            <person name="Hemme C.L."/>
            <person name="Green S.J."/>
            <person name="Rishishwar L."/>
            <person name="Prakash O."/>
            <person name="Pettenato A."/>
            <person name="Chakraborty R."/>
            <person name="Deutschbauer A.M."/>
            <person name="Van Nostrand J.D."/>
            <person name="Wu L."/>
            <person name="He Z."/>
            <person name="Jordan I.K."/>
            <person name="Hazen T.C."/>
            <person name="Arkin A.P."/>
            <person name="Kostka J.E."/>
            <person name="Zhou J."/>
        </authorList>
    </citation>
    <scope>NUCLEOTIDE SEQUENCE [LARGE SCALE GENOMIC DNA]</scope>
    <source>
        <strain evidence="3 4">FW104-T7</strain>
    </source>
</reference>
<evidence type="ECO:0000313" key="4">
    <source>
        <dbReference type="Proteomes" id="UP000076131"/>
    </source>
</evidence>
<dbReference type="InterPro" id="IPR006089">
    <property type="entry name" value="Acyl-CoA_DH_CS"/>
</dbReference>
<sequence>MLLSLRMLGQFGAVNAGVAFAWHRIALAAYVARQLRLPLNADAPLAATLVPTGHLGLARTSLARWLTGQPPSDEDSALLADWLNRREHDTVLYAPAAWESVLLPVWDQHTIAWRRVNRSDWQVTNCARAHGFDELAAFRLREPPASAAPIVSVPGDPRALFTRVLKMDMLGLMAIGGGALARAQTMATDYAAVRRQGGKLIAAHAAVQQLLTDIESARLRVDQALGSFGLALDEVDLGAVAASRIDVHKHLCHAANQAVQVHGGIGYMRDLGVEKILRDQNMLRLQAGGIHDARQFVAGWKGASA</sequence>
<dbReference type="eggNOG" id="COG1960">
    <property type="taxonomic scope" value="Bacteria"/>
</dbReference>
<dbReference type="GO" id="GO:0003995">
    <property type="term" value="F:acyl-CoA dehydrogenase activity"/>
    <property type="evidence" value="ECO:0007669"/>
    <property type="project" value="InterPro"/>
</dbReference>
<keyword evidence="1" id="KW-0285">Flavoprotein</keyword>
<keyword evidence="4" id="KW-1185">Reference proteome</keyword>
<evidence type="ECO:0000256" key="1">
    <source>
        <dbReference type="ARBA" id="ARBA00022630"/>
    </source>
</evidence>
<evidence type="ECO:0000313" key="3">
    <source>
        <dbReference type="EMBL" id="KZC22103.1"/>
    </source>
</evidence>
<dbReference type="PANTHER" id="PTHR43884">
    <property type="entry name" value="ACYL-COA DEHYDROGENASE"/>
    <property type="match status" value="1"/>
</dbReference>
<dbReference type="AlphaFoldDB" id="A0A154QD84"/>
<dbReference type="InterPro" id="IPR009075">
    <property type="entry name" value="AcylCo_DH/oxidase_C"/>
</dbReference>
<evidence type="ECO:0000259" key="2">
    <source>
        <dbReference type="Pfam" id="PF00441"/>
    </source>
</evidence>
<comment type="caution">
    <text evidence="3">The sequence shown here is derived from an EMBL/GenBank/DDBJ whole genome shotgun (WGS) entry which is preliminary data.</text>
</comment>
<accession>A0A154QD84</accession>
<dbReference type="PANTHER" id="PTHR43884:SF40">
    <property type="entry name" value="ACYL-COA DEHYDROGENASE"/>
    <property type="match status" value="1"/>
</dbReference>
<dbReference type="EMBL" id="LVJS01000134">
    <property type="protein sequence ID" value="KZC22103.1"/>
    <property type="molecule type" value="Genomic_DNA"/>
</dbReference>
<dbReference type="STRING" id="416169.RHOFW104T7_02360"/>